<reference evidence="1" key="1">
    <citation type="submission" date="2014-12" db="EMBL/GenBank/DDBJ databases">
        <title>Insight into the proteome of Arion vulgaris.</title>
        <authorList>
            <person name="Aradska J."/>
            <person name="Bulat T."/>
            <person name="Smidak R."/>
            <person name="Sarate P."/>
            <person name="Gangsoo J."/>
            <person name="Sialana F."/>
            <person name="Bilban M."/>
            <person name="Lubec G."/>
        </authorList>
    </citation>
    <scope>NUCLEOTIDE SEQUENCE</scope>
    <source>
        <tissue evidence="1">Skin</tissue>
    </source>
</reference>
<accession>A0A0B6ZB20</accession>
<organism evidence="1">
    <name type="scientific">Arion vulgaris</name>
    <dbReference type="NCBI Taxonomy" id="1028688"/>
    <lineage>
        <taxon>Eukaryota</taxon>
        <taxon>Metazoa</taxon>
        <taxon>Spiralia</taxon>
        <taxon>Lophotrochozoa</taxon>
        <taxon>Mollusca</taxon>
        <taxon>Gastropoda</taxon>
        <taxon>Heterobranchia</taxon>
        <taxon>Euthyneura</taxon>
        <taxon>Panpulmonata</taxon>
        <taxon>Eupulmonata</taxon>
        <taxon>Stylommatophora</taxon>
        <taxon>Helicina</taxon>
        <taxon>Arionoidea</taxon>
        <taxon>Arionidae</taxon>
        <taxon>Arion</taxon>
    </lineage>
</organism>
<sequence>MVNLRLLIFSKNLSKNGISEGHRGFSLFLRNFFNRYLFYMIFNEIAQSQTLFDFTKGVQQHRKTTFDFV</sequence>
<name>A0A0B6ZB20_9EUPU</name>
<dbReference type="AlphaFoldDB" id="A0A0B6ZB20"/>
<dbReference type="EMBL" id="HACG01018818">
    <property type="protein sequence ID" value="CEK65683.1"/>
    <property type="molecule type" value="Transcribed_RNA"/>
</dbReference>
<proteinExistence type="predicted"/>
<evidence type="ECO:0000313" key="1">
    <source>
        <dbReference type="EMBL" id="CEK65683.1"/>
    </source>
</evidence>
<gene>
    <name evidence="1" type="primary">ORF55906</name>
</gene>
<protein>
    <submittedName>
        <fullName evidence="1">Uncharacterized protein</fullName>
    </submittedName>
</protein>